<protein>
    <submittedName>
        <fullName evidence="1">Uncharacterized protein</fullName>
    </submittedName>
</protein>
<reference evidence="2" key="1">
    <citation type="journal article" date="2013" name="Nat. Genet.">
        <title>The duck genome and transcriptome provide insight into an avian influenza virus reservoir species.</title>
        <authorList>
            <person name="Huang Y."/>
            <person name="Li Y."/>
            <person name="Burt D.W."/>
            <person name="Chen H."/>
            <person name="Zhang Y."/>
            <person name="Qian W."/>
            <person name="Kim H."/>
            <person name="Gan S."/>
            <person name="Zhao Y."/>
            <person name="Li J."/>
            <person name="Yi K."/>
            <person name="Feng H."/>
            <person name="Zhu P."/>
            <person name="Li B."/>
            <person name="Liu Q."/>
            <person name="Fairley S."/>
            <person name="Magor K.E."/>
            <person name="Du Z."/>
            <person name="Hu X."/>
            <person name="Goodman L."/>
            <person name="Tafer H."/>
            <person name="Vignal A."/>
            <person name="Lee T."/>
            <person name="Kim K.W."/>
            <person name="Sheng Z."/>
            <person name="An Y."/>
            <person name="Searle S."/>
            <person name="Herrero J."/>
            <person name="Groenen M.A."/>
            <person name="Crooijmans R.P."/>
            <person name="Faraut T."/>
            <person name="Cai Q."/>
            <person name="Webster R.G."/>
            <person name="Aldridge J.R."/>
            <person name="Warren W.C."/>
            <person name="Bartschat S."/>
            <person name="Kehr S."/>
            <person name="Marz M."/>
            <person name="Stadler P.F."/>
            <person name="Smith J."/>
            <person name="Kraus R.H."/>
            <person name="Zhao Y."/>
            <person name="Ren L."/>
            <person name="Fei J."/>
            <person name="Morisson M."/>
            <person name="Kaiser P."/>
            <person name="Griffin D.K."/>
            <person name="Rao M."/>
            <person name="Pitel F."/>
            <person name="Wang J."/>
            <person name="Li N."/>
        </authorList>
    </citation>
    <scope>NUCLEOTIDE SEQUENCE [LARGE SCALE GENOMIC DNA]</scope>
</reference>
<accession>R0M3W4</accession>
<gene>
    <name evidence="1" type="ORF">Anapl_02288</name>
</gene>
<dbReference type="Proteomes" id="UP000296049">
    <property type="component" value="Unassembled WGS sequence"/>
</dbReference>
<dbReference type="EMBL" id="KB742418">
    <property type="protein sequence ID" value="EOB08805.1"/>
    <property type="molecule type" value="Genomic_DNA"/>
</dbReference>
<proteinExistence type="predicted"/>
<name>R0M3W4_ANAPL</name>
<dbReference type="AlphaFoldDB" id="R0M3W4"/>
<evidence type="ECO:0000313" key="2">
    <source>
        <dbReference type="Proteomes" id="UP000296049"/>
    </source>
</evidence>
<sequence length="145" mass="16208">MLAEAILIPKAAIMVYQRFPLWTNANKCDKIILQAQILLDPFPNLDTHRAAPFVRGRLLSPAQSTARFGGLALPLSTLGAVFLGLGHNVTKKTISSSDVQIPSFWSSRICKQEVSRWHFHQDTEDLFGIHQPLPWFPRLVGYGSV</sequence>
<keyword evidence="2" id="KW-1185">Reference proteome</keyword>
<evidence type="ECO:0000313" key="1">
    <source>
        <dbReference type="EMBL" id="EOB08805.1"/>
    </source>
</evidence>
<organism evidence="1 2">
    <name type="scientific">Anas platyrhynchos</name>
    <name type="common">Mallard</name>
    <name type="synonym">Anas boschas</name>
    <dbReference type="NCBI Taxonomy" id="8839"/>
    <lineage>
        <taxon>Eukaryota</taxon>
        <taxon>Metazoa</taxon>
        <taxon>Chordata</taxon>
        <taxon>Craniata</taxon>
        <taxon>Vertebrata</taxon>
        <taxon>Euteleostomi</taxon>
        <taxon>Archelosauria</taxon>
        <taxon>Archosauria</taxon>
        <taxon>Dinosauria</taxon>
        <taxon>Saurischia</taxon>
        <taxon>Theropoda</taxon>
        <taxon>Coelurosauria</taxon>
        <taxon>Aves</taxon>
        <taxon>Neognathae</taxon>
        <taxon>Galloanserae</taxon>
        <taxon>Anseriformes</taxon>
        <taxon>Anatidae</taxon>
        <taxon>Anatinae</taxon>
        <taxon>Anas</taxon>
    </lineage>
</organism>